<dbReference type="AlphaFoldDB" id="A0A8J6J8W1"/>
<dbReference type="InterPro" id="IPR006143">
    <property type="entry name" value="RND_pump_MFP"/>
</dbReference>
<dbReference type="PANTHER" id="PTHR30469:SF33">
    <property type="entry name" value="SLR1207 PROTEIN"/>
    <property type="match status" value="1"/>
</dbReference>
<accession>A0A8J6J8W1</accession>
<protein>
    <submittedName>
        <fullName evidence="5">Efflux RND transporter periplasmic adaptor subunit</fullName>
    </submittedName>
</protein>
<feature type="signal peptide" evidence="2">
    <location>
        <begin position="1"/>
        <end position="23"/>
    </location>
</feature>
<comment type="caution">
    <text evidence="5">The sequence shown here is derived from an EMBL/GenBank/DDBJ whole genome shotgun (WGS) entry which is preliminary data.</text>
</comment>
<dbReference type="InterPro" id="IPR058637">
    <property type="entry name" value="YknX-like_C"/>
</dbReference>
<comment type="similarity">
    <text evidence="1">Belongs to the membrane fusion protein (MFP) (TC 8.A.1) family.</text>
</comment>
<feature type="domain" description="CusB-like beta-barrel" evidence="3">
    <location>
        <begin position="238"/>
        <end position="310"/>
    </location>
</feature>
<evidence type="ECO:0000256" key="2">
    <source>
        <dbReference type="SAM" id="SignalP"/>
    </source>
</evidence>
<dbReference type="GO" id="GO:0015562">
    <property type="term" value="F:efflux transmembrane transporter activity"/>
    <property type="evidence" value="ECO:0007669"/>
    <property type="project" value="TreeGrafter"/>
</dbReference>
<evidence type="ECO:0000313" key="6">
    <source>
        <dbReference type="Proteomes" id="UP000628736"/>
    </source>
</evidence>
<evidence type="ECO:0000259" key="4">
    <source>
        <dbReference type="Pfam" id="PF25989"/>
    </source>
</evidence>
<dbReference type="PANTHER" id="PTHR30469">
    <property type="entry name" value="MULTIDRUG RESISTANCE PROTEIN MDTA"/>
    <property type="match status" value="1"/>
</dbReference>
<dbReference type="Pfam" id="PF25989">
    <property type="entry name" value="YknX_C"/>
    <property type="match status" value="1"/>
</dbReference>
<dbReference type="Gene3D" id="2.40.50.100">
    <property type="match status" value="1"/>
</dbReference>
<dbReference type="Gene3D" id="1.20.1600.10">
    <property type="entry name" value="Outer membrane efflux proteins (OEP)"/>
    <property type="match status" value="1"/>
</dbReference>
<evidence type="ECO:0000256" key="1">
    <source>
        <dbReference type="ARBA" id="ARBA00009477"/>
    </source>
</evidence>
<dbReference type="Proteomes" id="UP000628736">
    <property type="component" value="Unassembled WGS sequence"/>
</dbReference>
<name>A0A8J6J8W1_9FIRM</name>
<dbReference type="RefSeq" id="WP_147572333.1">
    <property type="nucleotide sequence ID" value="NZ_JACOPO010000005.1"/>
</dbReference>
<dbReference type="EMBL" id="JACOPO010000005">
    <property type="protein sequence ID" value="MBC5722936.1"/>
    <property type="molecule type" value="Genomic_DNA"/>
</dbReference>
<keyword evidence="2" id="KW-0732">Signal</keyword>
<reference evidence="5" key="1">
    <citation type="submission" date="2020-08" db="EMBL/GenBank/DDBJ databases">
        <title>Genome public.</title>
        <authorList>
            <person name="Liu C."/>
            <person name="Sun Q."/>
        </authorList>
    </citation>
    <scope>NUCLEOTIDE SEQUENCE</scope>
    <source>
        <strain evidence="5">NSJ-23</strain>
    </source>
</reference>
<dbReference type="NCBIfam" id="TIGR01730">
    <property type="entry name" value="RND_mfp"/>
    <property type="match status" value="1"/>
</dbReference>
<gene>
    <name evidence="5" type="ORF">H8S11_08940</name>
</gene>
<organism evidence="5 6">
    <name type="scientific">Flintibacter hominis</name>
    <dbReference type="NCBI Taxonomy" id="2763048"/>
    <lineage>
        <taxon>Bacteria</taxon>
        <taxon>Bacillati</taxon>
        <taxon>Bacillota</taxon>
        <taxon>Clostridia</taxon>
        <taxon>Eubacteriales</taxon>
        <taxon>Flintibacter</taxon>
    </lineage>
</organism>
<proteinExistence type="inferred from homology"/>
<evidence type="ECO:0000313" key="5">
    <source>
        <dbReference type="EMBL" id="MBC5722936.1"/>
    </source>
</evidence>
<dbReference type="GO" id="GO:1990281">
    <property type="term" value="C:efflux pump complex"/>
    <property type="evidence" value="ECO:0007669"/>
    <property type="project" value="TreeGrafter"/>
</dbReference>
<dbReference type="PROSITE" id="PS51257">
    <property type="entry name" value="PROKAR_LIPOPROTEIN"/>
    <property type="match status" value="1"/>
</dbReference>
<dbReference type="Gene3D" id="2.40.30.170">
    <property type="match status" value="1"/>
</dbReference>
<evidence type="ECO:0000259" key="3">
    <source>
        <dbReference type="Pfam" id="PF25954"/>
    </source>
</evidence>
<feature type="domain" description="YknX-like C-terminal permuted SH3-like" evidence="4">
    <location>
        <begin position="317"/>
        <end position="383"/>
    </location>
</feature>
<keyword evidence="6" id="KW-1185">Reference proteome</keyword>
<dbReference type="Gene3D" id="2.40.420.20">
    <property type="match status" value="1"/>
</dbReference>
<dbReference type="InterPro" id="IPR058792">
    <property type="entry name" value="Beta-barrel_RND_2"/>
</dbReference>
<dbReference type="Pfam" id="PF25954">
    <property type="entry name" value="Beta-barrel_RND_2"/>
    <property type="match status" value="1"/>
</dbReference>
<sequence>MKHTRTISTVLAAAMILSLAACQSGEEDSSQTDVPAGVAVQVEEVSRQTISTENKVSGKVVADGQESIFVAVNAQCTAVYVEAGDTVSAGEKICTLDMASTLSSYNAANISYSSAVQSYQDQKAVFDSQIALYEKNLSDLKALKEIGAASQLEIDQAELQLESAVATRNSTLSQLEAGMQSYKSNVEQLATVLENVDSGGNVISPVAGTVVTLNATEGGYVSASMPVAVVEGVDTMKVQVSVSEALVPKLGQGDEADVTISSLGVSTVGTIRGIEKAANAQTKLYTVTVALDEDIEGLLSGMFADVTFHTDTSADAVVVPTEAILTSGSTQYAFVVEDGVAKYTEVTIGLTGNGVTEVTSGLSEGQQLVTVGQSYLADGTAVRIVSGED</sequence>
<feature type="chain" id="PRO_5039695758" evidence="2">
    <location>
        <begin position="24"/>
        <end position="389"/>
    </location>
</feature>
<dbReference type="SUPFAM" id="SSF111369">
    <property type="entry name" value="HlyD-like secretion proteins"/>
    <property type="match status" value="1"/>
</dbReference>